<dbReference type="InParanoid" id="L2FPH6"/>
<dbReference type="EMBL" id="KB020934">
    <property type="protein sequence ID" value="ELA28314.1"/>
    <property type="molecule type" value="Genomic_DNA"/>
</dbReference>
<dbReference type="HOGENOM" id="CLU_936936_0_0_1"/>
<evidence type="ECO:0000313" key="1">
    <source>
        <dbReference type="EMBL" id="ELA28314.1"/>
    </source>
</evidence>
<dbReference type="STRING" id="1213859.L2FPH6"/>
<accession>L2FPH6</accession>
<evidence type="ECO:0000313" key="3">
    <source>
        <dbReference type="Proteomes" id="UP000011096"/>
    </source>
</evidence>
<name>L2FPH6_COLFN</name>
<reference evidence="2 3" key="2">
    <citation type="submission" date="2012-08" db="EMBL/GenBank/DDBJ databases">
        <authorList>
            <person name="Gan P.H.P."/>
            <person name="Ikeda K."/>
            <person name="Irieda H."/>
            <person name="Narusaka M."/>
            <person name="O'Connell R.J."/>
            <person name="Narusaka Y."/>
            <person name="Takano Y."/>
            <person name="Kubo Y."/>
            <person name="Shirasu K."/>
        </authorList>
    </citation>
    <scope>NUCLEOTIDE SEQUENCE [LARGE SCALE GENOMIC DNA]</scope>
    <source>
        <strain evidence="2 3">Nara gc5</strain>
    </source>
</reference>
<dbReference type="PANTHER" id="PTHR33112">
    <property type="entry name" value="DOMAIN PROTEIN, PUTATIVE-RELATED"/>
    <property type="match status" value="1"/>
</dbReference>
<protein>
    <submittedName>
        <fullName evidence="1">Heterokaryon incompatibility protein</fullName>
    </submittedName>
</protein>
<dbReference type="EMBL" id="ANPB02000002">
    <property type="protein sequence ID" value="KAF4489550.1"/>
    <property type="molecule type" value="Genomic_DNA"/>
</dbReference>
<organism evidence="1">
    <name type="scientific">Colletotrichum fructicola (strain Nara gc5)</name>
    <name type="common">Anthracnose fungus</name>
    <name type="synonym">Colletotrichum gloeosporioides (strain Nara gc5)</name>
    <dbReference type="NCBI Taxonomy" id="1213859"/>
    <lineage>
        <taxon>Eukaryota</taxon>
        <taxon>Fungi</taxon>
        <taxon>Dikarya</taxon>
        <taxon>Ascomycota</taxon>
        <taxon>Pezizomycotina</taxon>
        <taxon>Sordariomycetes</taxon>
        <taxon>Hypocreomycetidae</taxon>
        <taxon>Glomerellales</taxon>
        <taxon>Glomerellaceae</taxon>
        <taxon>Colletotrichum</taxon>
        <taxon>Colletotrichum gloeosporioides species complex</taxon>
    </lineage>
</organism>
<keyword evidence="3" id="KW-1185">Reference proteome</keyword>
<dbReference type="OrthoDB" id="5362512at2759"/>
<dbReference type="PANTHER" id="PTHR33112:SF10">
    <property type="entry name" value="TOL"/>
    <property type="match status" value="1"/>
</dbReference>
<gene>
    <name evidence="1" type="ORF">CGGC5_11053</name>
    <name evidence="2" type="ORF">CGGC5_v004411</name>
</gene>
<reference evidence="1" key="1">
    <citation type="submission" date="2012-08" db="EMBL/GenBank/DDBJ databases">
        <title>Genome analysis of Colletotrichum orbiculare and Colletotrichum fructicola.</title>
        <authorList>
            <person name="Gan P.H.P."/>
            <person name="Ikeda K."/>
            <person name="Irieda H."/>
            <person name="Narusaka M."/>
            <person name="O'Connell R.J."/>
            <person name="Narusaka Y."/>
            <person name="Takano Y."/>
            <person name="Kubo Y."/>
            <person name="Shirasu K."/>
        </authorList>
    </citation>
    <scope>NUCLEOTIDE SEQUENCE</scope>
    <source>
        <strain evidence="1">Nara gc5</strain>
    </source>
</reference>
<dbReference type="Proteomes" id="UP000011096">
    <property type="component" value="Unassembled WGS sequence"/>
</dbReference>
<evidence type="ECO:0000313" key="2">
    <source>
        <dbReference type="EMBL" id="KAF4489550.1"/>
    </source>
</evidence>
<proteinExistence type="predicted"/>
<reference evidence="2 3" key="3">
    <citation type="submission" date="2020-04" db="EMBL/GenBank/DDBJ databases">
        <title>Genome sequencing and assembly of multiple isolates from the Colletotrichum gloeosporioides species complex.</title>
        <authorList>
            <person name="Gan P."/>
            <person name="Shirasu K."/>
        </authorList>
    </citation>
    <scope>NUCLEOTIDE SEQUENCE [LARGE SCALE GENOMIC DNA]</scope>
    <source>
        <strain evidence="2 3">Nara gc5</strain>
    </source>
</reference>
<dbReference type="AlphaFoldDB" id="L2FPH6"/>
<sequence>MEQLRSTKTSPRDAWSSIAKAYSRSELTKEEDKIIALAGIAEATQEKLRDEYVVGLWKRNLGTELLWSVGNMAGLRPSPCVAPTWSWLSTNGQAYLKTTAEMKDFQKSLITVNNVSVDLVDPTYPTGNIHPGATLKLRGRLKPAKWNLIRRYGPTDFRKYQVTCDGLKDTLGGFDIHEDLWTEVDVSPGLELASLDIFLLPVAIMTVASRRYGSVQGLVLTPKMLEREIYERVACFRSRSEKVSYLFLERPSENGGPLLSQEPSDQRLLDPDGLVEGFPFDGGSEWHRIPEKDIIVV</sequence>